<sequence length="62" mass="7211">MARRRPNELFVRGKRFEVIRVERMMRIGPDGPETPRPSDVDEYGPSQMHPPMDEHGNITYGT</sequence>
<proteinExistence type="predicted"/>
<keyword evidence="3" id="KW-1185">Reference proteome</keyword>
<organism evidence="2 3">
    <name type="scientific">Streptomyces badius</name>
    <dbReference type="NCBI Taxonomy" id="1941"/>
    <lineage>
        <taxon>Bacteria</taxon>
        <taxon>Bacillati</taxon>
        <taxon>Actinomycetota</taxon>
        <taxon>Actinomycetes</taxon>
        <taxon>Kitasatosporales</taxon>
        <taxon>Streptomycetaceae</taxon>
        <taxon>Streptomyces</taxon>
    </lineage>
</organism>
<dbReference type="InterPro" id="IPR045998">
    <property type="entry name" value="DUF5954"/>
</dbReference>
<dbReference type="EMBL" id="BMSZ01000018">
    <property type="protein sequence ID" value="GGS74377.1"/>
    <property type="molecule type" value="Genomic_DNA"/>
</dbReference>
<reference evidence="3" key="1">
    <citation type="journal article" date="2019" name="Int. J. Syst. Evol. Microbiol.">
        <title>The Global Catalogue of Microorganisms (GCM) 10K type strain sequencing project: providing services to taxonomists for standard genome sequencing and annotation.</title>
        <authorList>
            <consortium name="The Broad Institute Genomics Platform"/>
            <consortium name="The Broad Institute Genome Sequencing Center for Infectious Disease"/>
            <person name="Wu L."/>
            <person name="Ma J."/>
        </authorList>
    </citation>
    <scope>NUCLEOTIDE SEQUENCE [LARGE SCALE GENOMIC DNA]</scope>
    <source>
        <strain evidence="3">JCM 4350</strain>
    </source>
</reference>
<evidence type="ECO:0000256" key="1">
    <source>
        <dbReference type="SAM" id="MobiDB-lite"/>
    </source>
</evidence>
<accession>A0ABQ2TM14</accession>
<evidence type="ECO:0000313" key="3">
    <source>
        <dbReference type="Proteomes" id="UP000659767"/>
    </source>
</evidence>
<comment type="caution">
    <text evidence="2">The sequence shown here is derived from an EMBL/GenBank/DDBJ whole genome shotgun (WGS) entry which is preliminary data.</text>
</comment>
<protein>
    <submittedName>
        <fullName evidence="2">Uncharacterized protein</fullName>
    </submittedName>
</protein>
<name>A0ABQ2TM14_STRBA</name>
<dbReference type="Pfam" id="PF19379">
    <property type="entry name" value="DUF5954"/>
    <property type="match status" value="1"/>
</dbReference>
<feature type="region of interest" description="Disordered" evidence="1">
    <location>
        <begin position="27"/>
        <end position="62"/>
    </location>
</feature>
<gene>
    <name evidence="2" type="ORF">GCM10010253_56740</name>
</gene>
<dbReference type="Proteomes" id="UP000659767">
    <property type="component" value="Unassembled WGS sequence"/>
</dbReference>
<evidence type="ECO:0000313" key="2">
    <source>
        <dbReference type="EMBL" id="GGS74377.1"/>
    </source>
</evidence>